<dbReference type="GO" id="GO:0031397">
    <property type="term" value="P:negative regulation of protein ubiquitination"/>
    <property type="evidence" value="ECO:0007669"/>
    <property type="project" value="TreeGrafter"/>
</dbReference>
<feature type="signal peptide" evidence="3">
    <location>
        <begin position="1"/>
        <end position="22"/>
    </location>
</feature>
<keyword evidence="2" id="KW-0472">Membrane</keyword>
<feature type="compositionally biased region" description="Polar residues" evidence="1">
    <location>
        <begin position="385"/>
        <end position="406"/>
    </location>
</feature>
<dbReference type="InterPro" id="IPR012336">
    <property type="entry name" value="Thioredoxin-like_fold"/>
</dbReference>
<dbReference type="PANTHER" id="PTHR46472">
    <property type="entry name" value="NUCLEOREDOXIN"/>
    <property type="match status" value="1"/>
</dbReference>
<name>A0A0D9QU54_PLAFR</name>
<dbReference type="GO" id="GO:0005634">
    <property type="term" value="C:nucleus"/>
    <property type="evidence" value="ECO:0007669"/>
    <property type="project" value="TreeGrafter"/>
</dbReference>
<dbReference type="PANTHER" id="PTHR46472:SF1">
    <property type="entry name" value="NUCLEOREDOXIN"/>
    <property type="match status" value="1"/>
</dbReference>
<keyword evidence="2" id="KW-0812">Transmembrane</keyword>
<protein>
    <recommendedName>
        <fullName evidence="4">Thioredoxin-like fold domain-containing protein</fullName>
    </recommendedName>
</protein>
<dbReference type="VEuPathDB" id="PlasmoDB:AK88_00519"/>
<evidence type="ECO:0000313" key="5">
    <source>
        <dbReference type="EMBL" id="KJP89811.1"/>
    </source>
</evidence>
<evidence type="ECO:0000256" key="2">
    <source>
        <dbReference type="SAM" id="Phobius"/>
    </source>
</evidence>
<dbReference type="InterPro" id="IPR036249">
    <property type="entry name" value="Thioredoxin-like_sf"/>
</dbReference>
<evidence type="ECO:0000256" key="1">
    <source>
        <dbReference type="SAM" id="MobiDB-lite"/>
    </source>
</evidence>
<dbReference type="Proteomes" id="UP000054561">
    <property type="component" value="Unassembled WGS sequence"/>
</dbReference>
<dbReference type="GO" id="GO:0030178">
    <property type="term" value="P:negative regulation of Wnt signaling pathway"/>
    <property type="evidence" value="ECO:0007669"/>
    <property type="project" value="TreeGrafter"/>
</dbReference>
<feature type="chain" id="PRO_5002343937" description="Thioredoxin-like fold domain-containing protein" evidence="3">
    <location>
        <begin position="23"/>
        <end position="677"/>
    </location>
</feature>
<keyword evidence="2" id="KW-1133">Transmembrane helix</keyword>
<feature type="compositionally biased region" description="Polar residues" evidence="1">
    <location>
        <begin position="425"/>
        <end position="438"/>
    </location>
</feature>
<dbReference type="Gene3D" id="3.40.30.10">
    <property type="entry name" value="Glutaredoxin"/>
    <property type="match status" value="1"/>
</dbReference>
<dbReference type="SUPFAM" id="SSF52833">
    <property type="entry name" value="Thioredoxin-like"/>
    <property type="match status" value="1"/>
</dbReference>
<evidence type="ECO:0000256" key="3">
    <source>
        <dbReference type="SAM" id="SignalP"/>
    </source>
</evidence>
<accession>A0A0D9QU54</accession>
<reference evidence="5 6" key="1">
    <citation type="submission" date="2014-03" db="EMBL/GenBank/DDBJ databases">
        <title>The Genome Sequence of Plasmodium fragile nilgiri.</title>
        <authorList>
            <consortium name="The Broad Institute Genomics Platform"/>
            <consortium name="The Broad Institute Genome Sequencing Center for Infectious Disease"/>
            <person name="Neafsey D."/>
            <person name="Duraisingh M."/>
            <person name="Young S.K."/>
            <person name="Zeng Q."/>
            <person name="Gargeya S."/>
            <person name="Abouelleil A."/>
            <person name="Alvarado L."/>
            <person name="Chapman S.B."/>
            <person name="Gainer-Dewar J."/>
            <person name="Goldberg J."/>
            <person name="Griggs A."/>
            <person name="Gujja S."/>
            <person name="Hansen M."/>
            <person name="Howarth C."/>
            <person name="Imamovic A."/>
            <person name="Larimer J."/>
            <person name="Pearson M."/>
            <person name="Poon T.W."/>
            <person name="Priest M."/>
            <person name="Roberts A."/>
            <person name="Saif S."/>
            <person name="Shea T."/>
            <person name="Sykes S."/>
            <person name="Wortman J."/>
            <person name="Nusbaum C."/>
            <person name="Birren B."/>
        </authorList>
    </citation>
    <scope>NUCLEOTIDE SEQUENCE [LARGE SCALE GENOMIC DNA]</scope>
    <source>
        <strain evidence="6">nilgiri</strain>
    </source>
</reference>
<keyword evidence="6" id="KW-1185">Reference proteome</keyword>
<dbReference type="AlphaFoldDB" id="A0A0D9QU54"/>
<evidence type="ECO:0000259" key="4">
    <source>
        <dbReference type="Pfam" id="PF13905"/>
    </source>
</evidence>
<evidence type="ECO:0000313" key="6">
    <source>
        <dbReference type="Proteomes" id="UP000054561"/>
    </source>
</evidence>
<dbReference type="OMA" id="LATYMIY"/>
<gene>
    <name evidence="5" type="ORF">AK88_00519</name>
</gene>
<feature type="compositionally biased region" description="Basic and acidic residues" evidence="1">
    <location>
        <begin position="442"/>
        <end position="463"/>
    </location>
</feature>
<dbReference type="RefSeq" id="XP_012333593.1">
    <property type="nucleotide sequence ID" value="XM_012478170.1"/>
</dbReference>
<proteinExistence type="predicted"/>
<dbReference type="OrthoDB" id="376462at2759"/>
<feature type="region of interest" description="Disordered" evidence="1">
    <location>
        <begin position="385"/>
        <end position="463"/>
    </location>
</feature>
<dbReference type="Pfam" id="PF13905">
    <property type="entry name" value="Thioredoxin_8"/>
    <property type="match status" value="1"/>
</dbReference>
<keyword evidence="3" id="KW-0732">Signal</keyword>
<feature type="domain" description="Thioredoxin-like fold" evidence="4">
    <location>
        <begin position="191"/>
        <end position="291"/>
    </location>
</feature>
<dbReference type="EMBL" id="KQ001648">
    <property type="protein sequence ID" value="KJP89811.1"/>
    <property type="molecule type" value="Genomic_DNA"/>
</dbReference>
<organism evidence="5 6">
    <name type="scientific">Plasmodium fragile</name>
    <dbReference type="NCBI Taxonomy" id="5857"/>
    <lineage>
        <taxon>Eukaryota</taxon>
        <taxon>Sar</taxon>
        <taxon>Alveolata</taxon>
        <taxon>Apicomplexa</taxon>
        <taxon>Aconoidasida</taxon>
        <taxon>Haemosporida</taxon>
        <taxon>Plasmodiidae</taxon>
        <taxon>Plasmodium</taxon>
        <taxon>Plasmodium (Plasmodium)</taxon>
    </lineage>
</organism>
<feature type="transmembrane region" description="Helical" evidence="2">
    <location>
        <begin position="97"/>
        <end position="118"/>
    </location>
</feature>
<sequence>MIKIFVFFIFQVFVVCVKNVNAVNPKSFSTIRHVNAPLGWQSNRHRKYKNWRFYQREGSLPLFAYIDLRRSKSEEGKRNALAAQGGSQKCPLRKVSFAGLMGMSGLSIPLFLATYMIYNKIKNDNKNLTEAEKIMGKYLYKHENNLIQGNNYEDEKSYNLFYIIHAIYNNIRTLINFYMNVKKVNTKDTSNEYTILFFHSYNVDRFLHTRNIKTYAERLKEIYQDINKKKNVNIVYVPLDSKLLFNIKHFSNMNNWYSILFHDKKQILKMIKNYNIMNIPTMVLLDKNMNIINDNINYLLLHDRKDFPYKEVNHLTYINTLYDKNNRKYDFKKLNSDYVLFYFNNEKDNKGDLQSLLKVKKKMAAKNINVDIIFVKDMELMKGKTSSKGDGMVSQQEGEKTGQLTNEKSEGNVPGEGIGKEKDAQMSSTKEGQQSTLPGAQKKGDNRNTAERSNQTHDTNDQTEHYVDDVYYLGEQENNAIYKLLLYDMFDVTFKPVCILVNKKGNIISKYIHVEKKEDEIAGFIQNNYKSLHEKANEKNYMYKYENVSNLTNLNVFSPIFILFSDKLNLDLLQQYNDMIGQYNKNRKGKKINFYFLVTDDKKYEALKKLCAVDNTTQAVILDLFNQKMFKDKVNRLDVIENLGGKSVINKEKFFSFVNRYYGDDLYASPIVLTRGV</sequence>
<dbReference type="GeneID" id="24265833"/>
<dbReference type="GO" id="GO:0004791">
    <property type="term" value="F:thioredoxin-disulfide reductase (NADPH) activity"/>
    <property type="evidence" value="ECO:0007669"/>
    <property type="project" value="TreeGrafter"/>
</dbReference>